<organism evidence="2 3">
    <name type="scientific">Flavimaribacter sediminis</name>
    <dbReference type="NCBI Taxonomy" id="2865987"/>
    <lineage>
        <taxon>Bacteria</taxon>
        <taxon>Pseudomonadati</taxon>
        <taxon>Pseudomonadota</taxon>
        <taxon>Alphaproteobacteria</taxon>
        <taxon>Hyphomicrobiales</taxon>
        <taxon>Rhizobiaceae</taxon>
        <taxon>Flavimaribacter</taxon>
    </lineage>
</organism>
<dbReference type="Proteomes" id="UP001196509">
    <property type="component" value="Unassembled WGS sequence"/>
</dbReference>
<feature type="signal peptide" evidence="1">
    <location>
        <begin position="1"/>
        <end position="22"/>
    </location>
</feature>
<feature type="chain" id="PRO_5042173870" evidence="1">
    <location>
        <begin position="23"/>
        <end position="517"/>
    </location>
</feature>
<accession>A0AAE2ZJG8</accession>
<gene>
    <name evidence="2" type="ORF">K1W69_10840</name>
</gene>
<keyword evidence="3" id="KW-1185">Reference proteome</keyword>
<dbReference type="EMBL" id="JAICBX010000002">
    <property type="protein sequence ID" value="MBW8637683.1"/>
    <property type="molecule type" value="Genomic_DNA"/>
</dbReference>
<evidence type="ECO:0000313" key="2">
    <source>
        <dbReference type="EMBL" id="MBW8637683.1"/>
    </source>
</evidence>
<dbReference type="AlphaFoldDB" id="A0AAE2ZJG8"/>
<proteinExistence type="predicted"/>
<protein>
    <submittedName>
        <fullName evidence="2">Uncharacterized protein</fullName>
    </submittedName>
</protein>
<evidence type="ECO:0000256" key="1">
    <source>
        <dbReference type="SAM" id="SignalP"/>
    </source>
</evidence>
<dbReference type="RefSeq" id="WP_220228371.1">
    <property type="nucleotide sequence ID" value="NZ_JAICBX010000002.1"/>
</dbReference>
<sequence length="517" mass="58099">MNAFRILLAACLFSFFCATANANVVEGTFSGNSRVVGVKAPTDGAVMNFDWEAEARLGLLMGEPVASIRFKWDNPSGILTIPVLTLDGRGYDTIRFGQLPQDLQEKPRLVDVRIRLTVSDGSKLMHIISDVGITGKPGEWSFNVPGSPDWDELLLFAGTDTYLEEEAARAAWANGLTITDAVLVDATLSLYDLHDAYMNGYEHRERYRALGAAFKRLSDGLYRSYGIDVQNIDDGWTDAYFVAERSGKLEDSTVWSERLGKLEKVIEKLSSLPDALRAGDNHAPYAQAQQDAETIRRAARHEARAFTPAGVDPNGLQKGSEPNFTGSTAIPAPQIVLRFSRRLWDKSKSSFLVPEDYYRVRTGRLSREWNSLDSAIYVLSDGYSYFIEFANSAIYSCDSDKPITRVHRRIECPVAGMDYFRLPLFNKRPAYSHPYYFNEETRLGEFRSIDEIDDGDYVFFPINGLAIFERIERPDPERDPVKQVFIYELDEDGVATLLMNKPCEEGITVDDAEKCLP</sequence>
<name>A0AAE2ZJG8_9HYPH</name>
<comment type="caution">
    <text evidence="2">The sequence shown here is derived from an EMBL/GenBank/DDBJ whole genome shotgun (WGS) entry which is preliminary data.</text>
</comment>
<keyword evidence="1" id="KW-0732">Signal</keyword>
<evidence type="ECO:0000313" key="3">
    <source>
        <dbReference type="Proteomes" id="UP001196509"/>
    </source>
</evidence>
<reference evidence="2" key="1">
    <citation type="submission" date="2021-08" db="EMBL/GenBank/DDBJ databases">
        <title>Hoeflea bacterium WL0058 sp. nov., isolated from the sediment.</title>
        <authorList>
            <person name="Wang L."/>
            <person name="Zhang D."/>
        </authorList>
    </citation>
    <scope>NUCLEOTIDE SEQUENCE</scope>
    <source>
        <strain evidence="2">WL0058</strain>
    </source>
</reference>